<evidence type="ECO:0000313" key="11">
    <source>
        <dbReference type="RefSeq" id="XP_052738816.1"/>
    </source>
</evidence>
<gene>
    <name evidence="11" type="primary">LOC112042818</name>
</gene>
<evidence type="ECO:0000256" key="2">
    <source>
        <dbReference type="ARBA" id="ARBA00022475"/>
    </source>
</evidence>
<dbReference type="GeneID" id="112042818"/>
<feature type="transmembrane region" description="Helical" evidence="8">
    <location>
        <begin position="356"/>
        <end position="379"/>
    </location>
</feature>
<feature type="transmembrane region" description="Helical" evidence="8">
    <location>
        <begin position="229"/>
        <end position="248"/>
    </location>
</feature>
<keyword evidence="3 8" id="KW-0812">Transmembrane</keyword>
<feature type="transmembrane region" description="Helical" evidence="8">
    <location>
        <begin position="385"/>
        <end position="404"/>
    </location>
</feature>
<keyword evidence="4 8" id="KW-1133">Transmembrane helix</keyword>
<dbReference type="PANTHER" id="PTHR21143">
    <property type="entry name" value="INVERTEBRATE GUSTATORY RECEPTOR"/>
    <property type="match status" value="1"/>
</dbReference>
<keyword evidence="5 8" id="KW-0472">Membrane</keyword>
<dbReference type="Proteomes" id="UP001652582">
    <property type="component" value="Chromosome 8"/>
</dbReference>
<comment type="subcellular location">
    <subcellularLocation>
        <location evidence="1 8">Cell membrane</location>
        <topology evidence="1 8">Multi-pass membrane protein</topology>
    </subcellularLocation>
</comment>
<organism evidence="10 11">
    <name type="scientific">Bicyclus anynana</name>
    <name type="common">Squinting bush brown butterfly</name>
    <dbReference type="NCBI Taxonomy" id="110368"/>
    <lineage>
        <taxon>Eukaryota</taxon>
        <taxon>Metazoa</taxon>
        <taxon>Ecdysozoa</taxon>
        <taxon>Arthropoda</taxon>
        <taxon>Hexapoda</taxon>
        <taxon>Insecta</taxon>
        <taxon>Pterygota</taxon>
        <taxon>Neoptera</taxon>
        <taxon>Endopterygota</taxon>
        <taxon>Lepidoptera</taxon>
        <taxon>Glossata</taxon>
        <taxon>Ditrysia</taxon>
        <taxon>Papilionoidea</taxon>
        <taxon>Nymphalidae</taxon>
        <taxon>Satyrinae</taxon>
        <taxon>Satyrini</taxon>
        <taxon>Mycalesina</taxon>
        <taxon>Bicyclus</taxon>
    </lineage>
</organism>
<comment type="function">
    <text evidence="8">Gustatory receptor which mediates acceptance or avoidance behavior, depending on its substrates.</text>
</comment>
<keyword evidence="7 8" id="KW-0807">Transducer</keyword>
<evidence type="ECO:0000313" key="10">
    <source>
        <dbReference type="Proteomes" id="UP001652582"/>
    </source>
</evidence>
<evidence type="ECO:0000256" key="7">
    <source>
        <dbReference type="ARBA" id="ARBA00023224"/>
    </source>
</evidence>
<name>A0ABM3LIC5_BICAN</name>
<reference evidence="11" key="1">
    <citation type="submission" date="2025-08" db="UniProtKB">
        <authorList>
            <consortium name="RefSeq"/>
        </authorList>
    </citation>
    <scope>IDENTIFICATION</scope>
</reference>
<keyword evidence="10" id="KW-1185">Reference proteome</keyword>
<dbReference type="InterPro" id="IPR013604">
    <property type="entry name" value="7TM_chemorcpt"/>
</dbReference>
<dbReference type="RefSeq" id="XP_052738816.1">
    <property type="nucleotide sequence ID" value="XM_052882856.1"/>
</dbReference>
<accession>A0ABM3LIC5</accession>
<evidence type="ECO:0000256" key="9">
    <source>
        <dbReference type="SAM" id="MobiDB-lite"/>
    </source>
</evidence>
<keyword evidence="6 8" id="KW-0675">Receptor</keyword>
<dbReference type="PANTHER" id="PTHR21143:SF123">
    <property type="entry name" value="GUSTATORY RECEPTOR FOR SUGAR TASTE 43A-RELATED"/>
    <property type="match status" value="1"/>
</dbReference>
<sequence>MKEKYGAESGAVDGNSAPDPSESNSGAESGTVDGDSAPVPSESDPNTENRPMHCVVGGAHAFILRISSFFGLAPLRFESRSNGFSVGISSAMCVYSYILVTVLVISTIFGLVAEINVGVDLSVRMTSRMSQFVSTCDVLVVVITAGAGVYGAPKRMRNMLKFMESVASVDTSIGAHYSLATERKLCGILIAILLFFSVLITDDFFFYALQAKKKNRQWDVVTNYIGFYLLWYVVMILELQFAFTALSVRARFQAVNGALALTARHIAVPLEKVRDPTPLNIFAIRVAAESRRCANNVSLLVDTMPGREHAVIIRNAVSGEPKLVVPPCEAIRRLACLHGSLCSVVQRIGNSYGLPLIVILISTLLHLIVTPYFLIMEIIVSAQRIHFLVLQFMWCVTHILRMFVVVEPCHYTITEGKRTEGLVCRLMTSTPSTGMLPSRLELFSRQLMLQSVGYTPMGMCTLDRPLVASVLGAVTTYLVILIQFQRL</sequence>
<feature type="transmembrane region" description="Helical" evidence="8">
    <location>
        <begin position="466"/>
        <end position="484"/>
    </location>
</feature>
<proteinExistence type="inferred from homology"/>
<keyword evidence="2 8" id="KW-1003">Cell membrane</keyword>
<feature type="transmembrane region" description="Helical" evidence="8">
    <location>
        <begin position="185"/>
        <end position="209"/>
    </location>
</feature>
<protein>
    <recommendedName>
        <fullName evidence="8">Gustatory receptor</fullName>
    </recommendedName>
</protein>
<evidence type="ECO:0000256" key="5">
    <source>
        <dbReference type="ARBA" id="ARBA00023136"/>
    </source>
</evidence>
<evidence type="ECO:0000256" key="3">
    <source>
        <dbReference type="ARBA" id="ARBA00022692"/>
    </source>
</evidence>
<evidence type="ECO:0000256" key="6">
    <source>
        <dbReference type="ARBA" id="ARBA00023170"/>
    </source>
</evidence>
<feature type="transmembrane region" description="Helical" evidence="8">
    <location>
        <begin position="94"/>
        <end position="112"/>
    </location>
</feature>
<dbReference type="Pfam" id="PF08395">
    <property type="entry name" value="7tm_7"/>
    <property type="match status" value="1"/>
</dbReference>
<evidence type="ECO:0000256" key="4">
    <source>
        <dbReference type="ARBA" id="ARBA00022989"/>
    </source>
</evidence>
<feature type="region of interest" description="Disordered" evidence="9">
    <location>
        <begin position="1"/>
        <end position="50"/>
    </location>
</feature>
<evidence type="ECO:0000256" key="1">
    <source>
        <dbReference type="ARBA" id="ARBA00004651"/>
    </source>
</evidence>
<feature type="transmembrane region" description="Helical" evidence="8">
    <location>
        <begin position="132"/>
        <end position="153"/>
    </location>
</feature>
<comment type="similarity">
    <text evidence="8">Belongs to the insect chemoreceptor superfamily. Gustatory receptor (GR) family.</text>
</comment>
<evidence type="ECO:0000256" key="8">
    <source>
        <dbReference type="RuleBase" id="RU363108"/>
    </source>
</evidence>